<evidence type="ECO:0000259" key="1">
    <source>
        <dbReference type="Pfam" id="PF13643"/>
    </source>
</evidence>
<dbReference type="InterPro" id="IPR025285">
    <property type="entry name" value="DUF4145"/>
</dbReference>
<accession>A0A1I6FKB2</accession>
<reference evidence="3" key="1">
    <citation type="submission" date="2016-10" db="EMBL/GenBank/DDBJ databases">
        <authorList>
            <person name="Varghese N."/>
            <person name="Submissions S."/>
        </authorList>
    </citation>
    <scope>NUCLEOTIDE SEQUENCE [LARGE SCALE GENOMIC DNA]</scope>
    <source>
        <strain evidence="3">RD 26</strain>
    </source>
</reference>
<proteinExistence type="predicted"/>
<dbReference type="EMBL" id="FOYN01000001">
    <property type="protein sequence ID" value="SFR30372.1"/>
    <property type="molecule type" value="Genomic_DNA"/>
</dbReference>
<gene>
    <name evidence="2" type="ORF">SAMN04487937_0192</name>
</gene>
<dbReference type="Pfam" id="PF13643">
    <property type="entry name" value="DUF4145"/>
    <property type="match status" value="1"/>
</dbReference>
<dbReference type="OrthoDB" id="275693at2157"/>
<sequence>MPDITTPNIETKPRSFECPHCGAYARQYKGETYWLKKEKEITDQFTEDNVNRLANTKDMNHLNNYSIYRCESCGKYSIWKLGEQLHPKDTTAPDPHDDLPTNIHRDYNEAAAVVDESPRAAAALLRLAIEKLVAHLGAEGGSLHQQIGDLVERGEISSNVQKALDSVRVIGNESVHPGVMDMEDDRETVTVLFKLINIIVEETIAREKMIDDMYSHLPENKKEGIDSRDS</sequence>
<protein>
    <recommendedName>
        <fullName evidence="1">DUF4145 domain-containing protein</fullName>
    </recommendedName>
</protein>
<dbReference type="AlphaFoldDB" id="A0A1I6FKB2"/>
<evidence type="ECO:0000313" key="2">
    <source>
        <dbReference type="EMBL" id="SFR30372.1"/>
    </source>
</evidence>
<dbReference type="Proteomes" id="UP000198932">
    <property type="component" value="Unassembled WGS sequence"/>
</dbReference>
<organism evidence="2 3">
    <name type="scientific">Halorubrum sodomense</name>
    <dbReference type="NCBI Taxonomy" id="35743"/>
    <lineage>
        <taxon>Archaea</taxon>
        <taxon>Methanobacteriati</taxon>
        <taxon>Methanobacteriota</taxon>
        <taxon>Stenosarchaea group</taxon>
        <taxon>Halobacteria</taxon>
        <taxon>Halobacteriales</taxon>
        <taxon>Haloferacaceae</taxon>
        <taxon>Halorubrum</taxon>
    </lineage>
</organism>
<name>A0A1I6FKB2_HALSD</name>
<keyword evidence="3" id="KW-1185">Reference proteome</keyword>
<dbReference type="RefSeq" id="WP_092919542.1">
    <property type="nucleotide sequence ID" value="NZ_FOYN01000001.1"/>
</dbReference>
<feature type="domain" description="DUF4145" evidence="1">
    <location>
        <begin position="108"/>
        <end position="187"/>
    </location>
</feature>
<evidence type="ECO:0000313" key="3">
    <source>
        <dbReference type="Proteomes" id="UP000198932"/>
    </source>
</evidence>
<dbReference type="STRING" id="35743.SAMN04487937_0192"/>